<evidence type="ECO:0000256" key="1">
    <source>
        <dbReference type="SAM" id="Phobius"/>
    </source>
</evidence>
<dbReference type="Pfam" id="PF14780">
    <property type="entry name" value="NEPRO_N"/>
    <property type="match status" value="1"/>
</dbReference>
<dbReference type="AlphaFoldDB" id="W4GWJ9"/>
<keyword evidence="1" id="KW-1133">Transmembrane helix</keyword>
<dbReference type="EMBL" id="KI913120">
    <property type="protein sequence ID" value="ETV83293.1"/>
    <property type="molecule type" value="Genomic_DNA"/>
</dbReference>
<feature type="transmembrane region" description="Helical" evidence="1">
    <location>
        <begin position="133"/>
        <end position="153"/>
    </location>
</feature>
<keyword evidence="1" id="KW-0812">Transmembrane</keyword>
<evidence type="ECO:0000313" key="3">
    <source>
        <dbReference type="EMBL" id="ETV83293.1"/>
    </source>
</evidence>
<dbReference type="RefSeq" id="XP_009826723.1">
    <property type="nucleotide sequence ID" value="XM_009828421.1"/>
</dbReference>
<dbReference type="GeneID" id="20806046"/>
<feature type="domain" description="Nucleolus and neural progenitor protein-like N-terminal" evidence="2">
    <location>
        <begin position="21"/>
        <end position="165"/>
    </location>
</feature>
<protein>
    <recommendedName>
        <fullName evidence="2">Nucleolus and neural progenitor protein-like N-terminal domain-containing protein</fullName>
    </recommendedName>
</protein>
<name>W4GWJ9_APHAT</name>
<dbReference type="STRING" id="112090.W4GWJ9"/>
<dbReference type="OrthoDB" id="114080at2759"/>
<evidence type="ECO:0000259" key="2">
    <source>
        <dbReference type="Pfam" id="PF14780"/>
    </source>
</evidence>
<dbReference type="VEuPathDB" id="FungiDB:H257_04050"/>
<dbReference type="PANTHER" id="PTHR34786:SF1">
    <property type="entry name" value="OS09G0504900 PROTEIN"/>
    <property type="match status" value="1"/>
</dbReference>
<reference evidence="3" key="1">
    <citation type="submission" date="2013-12" db="EMBL/GenBank/DDBJ databases">
        <title>The Genome Sequence of Aphanomyces astaci APO3.</title>
        <authorList>
            <consortium name="The Broad Institute Genomics Platform"/>
            <person name="Russ C."/>
            <person name="Tyler B."/>
            <person name="van West P."/>
            <person name="Dieguez-Uribeondo J."/>
            <person name="Young S.K."/>
            <person name="Zeng Q."/>
            <person name="Gargeya S."/>
            <person name="Fitzgerald M."/>
            <person name="Abouelleil A."/>
            <person name="Alvarado L."/>
            <person name="Chapman S.B."/>
            <person name="Gainer-Dewar J."/>
            <person name="Goldberg J."/>
            <person name="Griggs A."/>
            <person name="Gujja S."/>
            <person name="Hansen M."/>
            <person name="Howarth C."/>
            <person name="Imamovic A."/>
            <person name="Ireland A."/>
            <person name="Larimer J."/>
            <person name="McCowan C."/>
            <person name="Murphy C."/>
            <person name="Pearson M."/>
            <person name="Poon T.W."/>
            <person name="Priest M."/>
            <person name="Roberts A."/>
            <person name="Saif S."/>
            <person name="Shea T."/>
            <person name="Sykes S."/>
            <person name="Wortman J."/>
            <person name="Nusbaum C."/>
            <person name="Birren B."/>
        </authorList>
    </citation>
    <scope>NUCLEOTIDE SEQUENCE [LARGE SCALE GENOMIC DNA]</scope>
    <source>
        <strain evidence="3">APO3</strain>
    </source>
</reference>
<gene>
    <name evidence="3" type="ORF">H257_04050</name>
</gene>
<accession>W4GWJ9</accession>
<sequence length="228" mass="25433">MDMDLNVVKGHVQSCASAVDALLAEVNVLRKIIYKNTSQHRRANYFQYLVHVKRLHRGMKADKTKHMIKATLHLLDVLQVKDTNMHHVSWKVLGGDCKTNVDTVLRQLLALIDTCVEAMEAEKKAYTALGMQYAMTFFMPFCVVATSLVGRLYTLHQTLLVRFVEAHHAITLAYLAQTILANPLYASTVTAQLASYRLPPQVVAALDMTSSLEATTAPLNQENSATSF</sequence>
<dbReference type="InterPro" id="IPR027951">
    <property type="entry name" value="Nepro_N"/>
</dbReference>
<dbReference type="PANTHER" id="PTHR34786">
    <property type="entry name" value="OS09G0504900 PROTEIN"/>
    <property type="match status" value="1"/>
</dbReference>
<organism evidence="3">
    <name type="scientific">Aphanomyces astaci</name>
    <name type="common">Crayfish plague agent</name>
    <dbReference type="NCBI Taxonomy" id="112090"/>
    <lineage>
        <taxon>Eukaryota</taxon>
        <taxon>Sar</taxon>
        <taxon>Stramenopiles</taxon>
        <taxon>Oomycota</taxon>
        <taxon>Saprolegniomycetes</taxon>
        <taxon>Saprolegniales</taxon>
        <taxon>Verrucalvaceae</taxon>
        <taxon>Aphanomyces</taxon>
    </lineage>
</organism>
<keyword evidence="1" id="KW-0472">Membrane</keyword>
<proteinExistence type="predicted"/>